<feature type="region of interest" description="Disordered" evidence="1">
    <location>
        <begin position="184"/>
        <end position="207"/>
    </location>
</feature>
<reference evidence="3" key="1">
    <citation type="submission" date="2020-11" db="EMBL/GenBank/DDBJ databases">
        <authorList>
            <person name="Tran Van P."/>
        </authorList>
    </citation>
    <scope>NUCLEOTIDE SEQUENCE</scope>
</reference>
<evidence type="ECO:0000256" key="2">
    <source>
        <dbReference type="SAM" id="SignalP"/>
    </source>
</evidence>
<proteinExistence type="predicted"/>
<dbReference type="AlphaFoldDB" id="A0A7R9B256"/>
<sequence length="281" mass="31086">MDLLQTLNKLVSLVMMAFCMCDLYGHTGRQVKNAPPSVSNDDSLPTSRKAYYFRTLHSLFGSLYQRVQENTYGIQNERVYERERQVFNKLKIVRWTGRSLRTVFITNSEKTAVVVQVVYDKRALIPTRLASSVAQSREPTTHASQQTALTSLQGTRRPLLPLTSCSNEQTDFSKELTLRGQGWGRARSSEQGVGVGGGPSGNPGRGGAEQWTTITMWSQPPTRHPSITTPTTTTRAFTIATRATNTSIYTIIQSGESGTPSAMYRQFGAEGDIFHPMGQGP</sequence>
<dbReference type="EMBL" id="OC004673">
    <property type="protein sequence ID" value="CAD7264732.1"/>
    <property type="molecule type" value="Genomic_DNA"/>
</dbReference>
<evidence type="ECO:0000313" key="3">
    <source>
        <dbReference type="EMBL" id="CAD7264732.1"/>
    </source>
</evidence>
<feature type="chain" id="PRO_5030889774" evidence="2">
    <location>
        <begin position="22"/>
        <end position="281"/>
    </location>
</feature>
<feature type="compositionally biased region" description="Gly residues" evidence="1">
    <location>
        <begin position="193"/>
        <end position="207"/>
    </location>
</feature>
<feature type="region of interest" description="Disordered" evidence="1">
    <location>
        <begin position="132"/>
        <end position="153"/>
    </location>
</feature>
<organism evidence="3">
    <name type="scientific">Timema shepardi</name>
    <name type="common">Walking stick</name>
    <dbReference type="NCBI Taxonomy" id="629360"/>
    <lineage>
        <taxon>Eukaryota</taxon>
        <taxon>Metazoa</taxon>
        <taxon>Ecdysozoa</taxon>
        <taxon>Arthropoda</taxon>
        <taxon>Hexapoda</taxon>
        <taxon>Insecta</taxon>
        <taxon>Pterygota</taxon>
        <taxon>Neoptera</taxon>
        <taxon>Polyneoptera</taxon>
        <taxon>Phasmatodea</taxon>
        <taxon>Timematodea</taxon>
        <taxon>Timematoidea</taxon>
        <taxon>Timematidae</taxon>
        <taxon>Timema</taxon>
    </lineage>
</organism>
<name>A0A7R9B256_TIMSH</name>
<keyword evidence="2" id="KW-0732">Signal</keyword>
<gene>
    <name evidence="3" type="ORF">TSIB3V08_LOCUS8780</name>
</gene>
<protein>
    <submittedName>
        <fullName evidence="3">Uncharacterized protein</fullName>
    </submittedName>
</protein>
<feature type="signal peptide" evidence="2">
    <location>
        <begin position="1"/>
        <end position="21"/>
    </location>
</feature>
<accession>A0A7R9B256</accession>
<evidence type="ECO:0000256" key="1">
    <source>
        <dbReference type="SAM" id="MobiDB-lite"/>
    </source>
</evidence>